<evidence type="ECO:0000313" key="1">
    <source>
        <dbReference type="EMBL" id="EOQ90074.1"/>
    </source>
</evidence>
<proteinExistence type="predicted"/>
<gene>
    <name evidence="1" type="ORF">LEP1GSC202_0397</name>
</gene>
<dbReference type="EMBL" id="AOGX02000014">
    <property type="protein sequence ID" value="EOQ90074.1"/>
    <property type="molecule type" value="Genomic_DNA"/>
</dbReference>
<dbReference type="STRING" id="1249483.LEP1GSC202_0397"/>
<protein>
    <submittedName>
        <fullName evidence="1">Uncharacterized protein</fullName>
    </submittedName>
</protein>
<dbReference type="AlphaFoldDB" id="A0A5E8HFN7"/>
<dbReference type="Proteomes" id="UP000013996">
    <property type="component" value="Unassembled WGS sequence"/>
</dbReference>
<comment type="caution">
    <text evidence="1">The sequence shown here is derived from an EMBL/GenBank/DDBJ whole genome shotgun (WGS) entry which is preliminary data.</text>
</comment>
<name>A0A5E8HFN7_9LEPT</name>
<reference evidence="1 2" key="1">
    <citation type="submission" date="2013-04" db="EMBL/GenBank/DDBJ databases">
        <authorList>
            <person name="Harkins D.M."/>
            <person name="Durkin A.S."/>
            <person name="Brinkac L.M."/>
            <person name="Haft D.H."/>
            <person name="Selengut J.D."/>
            <person name="Sanka R."/>
            <person name="DePew J."/>
            <person name="Purushe J."/>
            <person name="Hartskeerl R.A."/>
            <person name="Ahmed A."/>
            <person name="van der Linden H."/>
            <person name="Goris M.G.A."/>
            <person name="Vinetz J.M."/>
            <person name="Sutton G.G."/>
            <person name="Nierman W.C."/>
            <person name="Fouts D.E."/>
        </authorList>
    </citation>
    <scope>NUCLEOTIDE SEQUENCE [LARGE SCALE GENOMIC DNA]</scope>
    <source>
        <strain evidence="1 2">Sao Paulo</strain>
    </source>
</reference>
<organism evidence="1 2">
    <name type="scientific">Leptospira yanagawae serovar Saopaulo str. Sao Paulo = ATCC 700523</name>
    <dbReference type="NCBI Taxonomy" id="1249483"/>
    <lineage>
        <taxon>Bacteria</taxon>
        <taxon>Pseudomonadati</taxon>
        <taxon>Spirochaetota</taxon>
        <taxon>Spirochaetia</taxon>
        <taxon>Leptospirales</taxon>
        <taxon>Leptospiraceae</taxon>
        <taxon>Leptospira</taxon>
    </lineage>
</organism>
<accession>A0A5E8HFN7</accession>
<sequence>MRSIQLLREVYLENIKIRTSFLFSRVFYLLKLEDFLFELFLIKNNLI</sequence>
<evidence type="ECO:0000313" key="2">
    <source>
        <dbReference type="Proteomes" id="UP000013996"/>
    </source>
</evidence>